<dbReference type="Pfam" id="PF00528">
    <property type="entry name" value="BPD_transp_1"/>
    <property type="match status" value="2"/>
</dbReference>
<organism evidence="9 10">
    <name type="scientific">Sneathiella chungangensis</name>
    <dbReference type="NCBI Taxonomy" id="1418234"/>
    <lineage>
        <taxon>Bacteria</taxon>
        <taxon>Pseudomonadati</taxon>
        <taxon>Pseudomonadota</taxon>
        <taxon>Alphaproteobacteria</taxon>
        <taxon>Sneathiellales</taxon>
        <taxon>Sneathiellaceae</taxon>
        <taxon>Sneathiella</taxon>
    </lineage>
</organism>
<evidence type="ECO:0000256" key="6">
    <source>
        <dbReference type="ARBA" id="ARBA00023136"/>
    </source>
</evidence>
<feature type="transmembrane region" description="Helical" evidence="7">
    <location>
        <begin position="401"/>
        <end position="422"/>
    </location>
</feature>
<evidence type="ECO:0000313" key="9">
    <source>
        <dbReference type="EMBL" id="MZR21293.1"/>
    </source>
</evidence>
<dbReference type="GO" id="GO:0055085">
    <property type="term" value="P:transmembrane transport"/>
    <property type="evidence" value="ECO:0007669"/>
    <property type="project" value="InterPro"/>
</dbReference>
<feature type="domain" description="ABC transmembrane type-1" evidence="8">
    <location>
        <begin position="357"/>
        <end position="570"/>
    </location>
</feature>
<dbReference type="PROSITE" id="PS50928">
    <property type="entry name" value="ABC_TM1"/>
    <property type="match status" value="2"/>
</dbReference>
<feature type="transmembrane region" description="Helical" evidence="7">
    <location>
        <begin position="165"/>
        <end position="185"/>
    </location>
</feature>
<dbReference type="Proteomes" id="UP000445696">
    <property type="component" value="Unassembled WGS sequence"/>
</dbReference>
<feature type="transmembrane region" description="Helical" evidence="7">
    <location>
        <begin position="434"/>
        <end position="455"/>
    </location>
</feature>
<evidence type="ECO:0000256" key="3">
    <source>
        <dbReference type="ARBA" id="ARBA00022475"/>
    </source>
</evidence>
<evidence type="ECO:0000259" key="8">
    <source>
        <dbReference type="PROSITE" id="PS50928"/>
    </source>
</evidence>
<dbReference type="FunFam" id="1.10.3720.10:FF:000088">
    <property type="entry name" value="Iron(III) ABC transporter, permease protein"/>
    <property type="match status" value="1"/>
</dbReference>
<keyword evidence="4 7" id="KW-0812">Transmembrane</keyword>
<feature type="transmembrane region" description="Helical" evidence="7">
    <location>
        <begin position="115"/>
        <end position="135"/>
    </location>
</feature>
<keyword evidence="3" id="KW-1003">Cell membrane</keyword>
<comment type="subcellular location">
    <subcellularLocation>
        <location evidence="1 7">Cell membrane</location>
        <topology evidence="1 7">Multi-pass membrane protein</topology>
    </subcellularLocation>
</comment>
<dbReference type="Gene3D" id="1.10.3720.10">
    <property type="entry name" value="MetI-like"/>
    <property type="match status" value="2"/>
</dbReference>
<keyword evidence="6 7" id="KW-0472">Membrane</keyword>
<dbReference type="CDD" id="cd06261">
    <property type="entry name" value="TM_PBP2"/>
    <property type="match status" value="2"/>
</dbReference>
<feature type="transmembrane region" description="Helical" evidence="7">
    <location>
        <begin position="213"/>
        <end position="234"/>
    </location>
</feature>
<dbReference type="GO" id="GO:0005886">
    <property type="term" value="C:plasma membrane"/>
    <property type="evidence" value="ECO:0007669"/>
    <property type="project" value="UniProtKB-SubCell"/>
</dbReference>
<comment type="caution">
    <text evidence="9">The sequence shown here is derived from an EMBL/GenBank/DDBJ whole genome shotgun (WGS) entry which is preliminary data.</text>
</comment>
<dbReference type="AlphaFoldDB" id="A0A845M9W6"/>
<evidence type="ECO:0000313" key="10">
    <source>
        <dbReference type="Proteomes" id="UP000445696"/>
    </source>
</evidence>
<dbReference type="RefSeq" id="WP_161337695.1">
    <property type="nucleotide sequence ID" value="NZ_JBHSDG010000002.1"/>
</dbReference>
<accession>A0A845M9W6</accession>
<evidence type="ECO:0000256" key="5">
    <source>
        <dbReference type="ARBA" id="ARBA00022989"/>
    </source>
</evidence>
<dbReference type="EMBL" id="WTVA01000001">
    <property type="protein sequence ID" value="MZR21293.1"/>
    <property type="molecule type" value="Genomic_DNA"/>
</dbReference>
<dbReference type="SUPFAM" id="SSF161098">
    <property type="entry name" value="MetI-like"/>
    <property type="match status" value="2"/>
</dbReference>
<evidence type="ECO:0000256" key="4">
    <source>
        <dbReference type="ARBA" id="ARBA00022692"/>
    </source>
</evidence>
<evidence type="ECO:0000256" key="7">
    <source>
        <dbReference type="RuleBase" id="RU363032"/>
    </source>
</evidence>
<dbReference type="InterPro" id="IPR000515">
    <property type="entry name" value="MetI-like"/>
</dbReference>
<keyword evidence="5 7" id="KW-1133">Transmembrane helix</keyword>
<feature type="transmembrane region" description="Helical" evidence="7">
    <location>
        <begin position="266"/>
        <end position="285"/>
    </location>
</feature>
<sequence length="585" mass="64147">MKAVWRYQERGTSLAVLEFENQQPLARRGYRRKTASPATALVLLIALILSIPVLVVLGYVFAPTGDIWSHLASTVLPTYLYNTLVLAIGVSALVLVIGVGTAWLVTMCEFPGRRIFSWALFLPLAMPAYIIAYTYTGMLDFAGPLQTALREIFGWSRADYWFPSIRSLGGAVMMLGLVLYPYVYLVSRTAFLEQSICALEVGRTLGRGPWRGFLSIALPLARPAIVTGLALALMETLSDFGTVEYFAVDTFTTGIYRTWFGLNEPAAAAQLAAVLMIFVFSLILLERVNRGKRRFHHTTGRYQNITRYRLGRNRQILAMLACGLPIFLGFLLPTAWLVKDSFLHSSSAFNAHFPSLVMNSVMVALIAAGLSLVVALFLIYGMRRDARAPSRMEQGALRVASMGYAVPGPVLAVGIMLPFGFIDNTVDHWMRATFNISTGLILSGTMVALLFAYIVRFLAISLNTVEAGVDTVTPNMDRAARTLGVTGFRKLVRVHIPIISGSLMTAVLLVFVDVMKELPATLVLRPFGFDTLAIRAYEMASDERLADAAGPSLAIVLVGILPVIVLSRAIARSRPGQNIAARNDY</sequence>
<keyword evidence="2 7" id="KW-0813">Transport</keyword>
<dbReference type="PANTHER" id="PTHR30183:SF2">
    <property type="entry name" value="IRON UTILIZATION PROTEIN"/>
    <property type="match status" value="1"/>
</dbReference>
<feature type="transmembrane region" description="Helical" evidence="7">
    <location>
        <begin position="491"/>
        <end position="512"/>
    </location>
</feature>
<proteinExistence type="inferred from homology"/>
<gene>
    <name evidence="9" type="ORF">GQF03_03010</name>
</gene>
<feature type="transmembrane region" description="Helical" evidence="7">
    <location>
        <begin position="81"/>
        <end position="103"/>
    </location>
</feature>
<name>A0A845M9W6_9PROT</name>
<keyword evidence="10" id="KW-1185">Reference proteome</keyword>
<evidence type="ECO:0000256" key="2">
    <source>
        <dbReference type="ARBA" id="ARBA00022448"/>
    </source>
</evidence>
<reference evidence="9 10" key="1">
    <citation type="journal article" date="2014" name="Int. J. Syst. Evol. Microbiol.">
        <title>Sneathiella chungangensis sp. nov., isolated from a marine sand, and emended description of the genus Sneathiella.</title>
        <authorList>
            <person name="Siamphan C."/>
            <person name="Kim H."/>
            <person name="Lee J.S."/>
            <person name="Kim W."/>
        </authorList>
    </citation>
    <scope>NUCLEOTIDE SEQUENCE [LARGE SCALE GENOMIC DNA]</scope>
    <source>
        <strain evidence="9 10">KCTC 32476</strain>
    </source>
</reference>
<protein>
    <submittedName>
        <fullName evidence="9">ABC transporter permease subunit</fullName>
    </submittedName>
</protein>
<feature type="transmembrane region" description="Helical" evidence="7">
    <location>
        <begin position="356"/>
        <end position="380"/>
    </location>
</feature>
<comment type="similarity">
    <text evidence="7">Belongs to the binding-protein-dependent transport system permease family.</text>
</comment>
<dbReference type="InterPro" id="IPR035906">
    <property type="entry name" value="MetI-like_sf"/>
</dbReference>
<dbReference type="PANTHER" id="PTHR30183">
    <property type="entry name" value="MOLYBDENUM TRANSPORT SYSTEM PERMEASE PROTEIN MODB"/>
    <property type="match status" value="1"/>
</dbReference>
<feature type="domain" description="ABC transmembrane type-1" evidence="8">
    <location>
        <begin position="80"/>
        <end position="284"/>
    </location>
</feature>
<feature type="transmembrane region" description="Helical" evidence="7">
    <location>
        <begin position="548"/>
        <end position="566"/>
    </location>
</feature>
<dbReference type="OrthoDB" id="9790211at2"/>
<feature type="transmembrane region" description="Helical" evidence="7">
    <location>
        <begin position="316"/>
        <end position="336"/>
    </location>
</feature>
<feature type="transmembrane region" description="Helical" evidence="7">
    <location>
        <begin position="38"/>
        <end position="61"/>
    </location>
</feature>
<evidence type="ECO:0000256" key="1">
    <source>
        <dbReference type="ARBA" id="ARBA00004651"/>
    </source>
</evidence>